<evidence type="ECO:0000256" key="1">
    <source>
        <dbReference type="SAM" id="MobiDB-lite"/>
    </source>
</evidence>
<feature type="compositionally biased region" description="Low complexity" evidence="1">
    <location>
        <begin position="1"/>
        <end position="19"/>
    </location>
</feature>
<dbReference type="OrthoDB" id="19653at2759"/>
<protein>
    <recommendedName>
        <fullName evidence="4">Alpha/beta hydrolase fold-3 domain-containing protein</fullName>
    </recommendedName>
</protein>
<dbReference type="SUPFAM" id="SSF53474">
    <property type="entry name" value="alpha/beta-Hydrolases"/>
    <property type="match status" value="1"/>
</dbReference>
<feature type="region of interest" description="Disordered" evidence="1">
    <location>
        <begin position="1"/>
        <end position="58"/>
    </location>
</feature>
<dbReference type="InterPro" id="IPR029058">
    <property type="entry name" value="AB_hydrolase_fold"/>
</dbReference>
<dbReference type="InParanoid" id="A0A084QZE6"/>
<dbReference type="Proteomes" id="UP000028524">
    <property type="component" value="Unassembled WGS sequence"/>
</dbReference>
<gene>
    <name evidence="2" type="ORF">S40285_10743</name>
</gene>
<dbReference type="HOGENOM" id="CLU_066071_0_0_1"/>
<evidence type="ECO:0000313" key="2">
    <source>
        <dbReference type="EMBL" id="KFA69331.1"/>
    </source>
</evidence>
<dbReference type="AlphaFoldDB" id="A0A084QZE6"/>
<dbReference type="STRING" id="1283841.A0A084QZE6"/>
<organism evidence="2 3">
    <name type="scientific">Stachybotrys chlorohalonatus (strain IBT 40285)</name>
    <dbReference type="NCBI Taxonomy" id="1283841"/>
    <lineage>
        <taxon>Eukaryota</taxon>
        <taxon>Fungi</taxon>
        <taxon>Dikarya</taxon>
        <taxon>Ascomycota</taxon>
        <taxon>Pezizomycotina</taxon>
        <taxon>Sordariomycetes</taxon>
        <taxon>Hypocreomycetidae</taxon>
        <taxon>Hypocreales</taxon>
        <taxon>Stachybotryaceae</taxon>
        <taxon>Stachybotrys</taxon>
    </lineage>
</organism>
<keyword evidence="3" id="KW-1185">Reference proteome</keyword>
<dbReference type="OMA" id="VFLYFHP"/>
<evidence type="ECO:0008006" key="4">
    <source>
        <dbReference type="Google" id="ProtNLM"/>
    </source>
</evidence>
<dbReference type="Gene3D" id="3.40.50.1820">
    <property type="entry name" value="alpha/beta hydrolase"/>
    <property type="match status" value="2"/>
</dbReference>
<proteinExistence type="predicted"/>
<name>A0A084QZE6_STAC4</name>
<evidence type="ECO:0000313" key="3">
    <source>
        <dbReference type="Proteomes" id="UP000028524"/>
    </source>
</evidence>
<accession>A0A084QZE6</accession>
<sequence length="359" mass="39986">MGENNNNNNNNNKNNNENNSRTAEGAAWPPPNAPSLPAVPLQRTSCDEASRITSHPPPPSGLHMQTCTYAHHDGIALQCDVYAGPDFPQHLPVFLYFHAGGLVAWDRKHVPPWLVQVCSPLWRAWDGRCLSDIMTYASRGGFFLAALLAHERLSCLVALVSIYGIPSFQHEFFRSSTMLTPEPIASDAMKRHEEGPMTAWVSEAGEPEVFLVQMLNPDGSRNRDYVPIVEEHSSVGGEGDKELGLRRGLLYEYYVYNNSFPELVHPVDPGFNEPTKENLGWRLCWPPTVVIHGRDDVDFPLGGSLWMRDAILEDKVRVFIAEGKGHLFELGLFLEEGNGGMDVVKRAIEALDEMVQSVV</sequence>
<reference evidence="2 3" key="1">
    <citation type="journal article" date="2014" name="BMC Genomics">
        <title>Comparative genome sequencing reveals chemotype-specific gene clusters in the toxigenic black mold Stachybotrys.</title>
        <authorList>
            <person name="Semeiks J."/>
            <person name="Borek D."/>
            <person name="Otwinowski Z."/>
            <person name="Grishin N.V."/>
        </authorList>
    </citation>
    <scope>NUCLEOTIDE SEQUENCE [LARGE SCALE GENOMIC DNA]</scope>
    <source>
        <strain evidence="2 3">IBT 40285</strain>
    </source>
</reference>
<dbReference type="EMBL" id="KL659537">
    <property type="protein sequence ID" value="KFA69331.1"/>
    <property type="molecule type" value="Genomic_DNA"/>
</dbReference>